<comment type="caution">
    <text evidence="2">The sequence shown here is derived from an EMBL/GenBank/DDBJ whole genome shotgun (WGS) entry which is preliminary data.</text>
</comment>
<gene>
    <name evidence="2" type="ORF">E4Q23_11435</name>
</gene>
<name>A0ABX1TY57_9PROT</name>
<dbReference type="EMBL" id="SPMY01000030">
    <property type="protein sequence ID" value="NMQ28311.1"/>
    <property type="molecule type" value="Genomic_DNA"/>
</dbReference>
<keyword evidence="1" id="KW-0732">Signal</keyword>
<evidence type="ECO:0000313" key="2">
    <source>
        <dbReference type="EMBL" id="NMQ28311.1"/>
    </source>
</evidence>
<dbReference type="Proteomes" id="UP000749010">
    <property type="component" value="Unassembled WGS sequence"/>
</dbReference>
<proteinExistence type="predicted"/>
<evidence type="ECO:0000256" key="1">
    <source>
        <dbReference type="SAM" id="SignalP"/>
    </source>
</evidence>
<dbReference type="RefSeq" id="WP_169066771.1">
    <property type="nucleotide sequence ID" value="NZ_SPMY01000030.1"/>
</dbReference>
<organism evidence="2 3">
    <name type="scientific">Candidatus Accumulibacter phosphatis</name>
    <dbReference type="NCBI Taxonomy" id="327160"/>
    <lineage>
        <taxon>Bacteria</taxon>
        <taxon>Pseudomonadati</taxon>
        <taxon>Pseudomonadota</taxon>
        <taxon>Betaproteobacteria</taxon>
        <taxon>Candidatus Accumulibacter</taxon>
    </lineage>
</organism>
<reference evidence="2 3" key="1">
    <citation type="submission" date="2019-03" db="EMBL/GenBank/DDBJ databases">
        <title>Metabolic reconstructions from genomes of highly enriched 'Candidatus Accumulibacter' and 'Candidatus Competibacter' bioreactor populations.</title>
        <authorList>
            <person name="Annavajhala M.K."/>
            <person name="Welles L."/>
            <person name="Abbas B."/>
            <person name="Sorokin D."/>
            <person name="Park H."/>
            <person name="Van Loosdrecht M."/>
            <person name="Chandran K."/>
        </authorList>
    </citation>
    <scope>NUCLEOTIDE SEQUENCE [LARGE SCALE GENOMIC DNA]</scope>
    <source>
        <strain evidence="2 3">SBR_S</strain>
    </source>
</reference>
<evidence type="ECO:0000313" key="3">
    <source>
        <dbReference type="Proteomes" id="UP000749010"/>
    </source>
</evidence>
<feature type="chain" id="PRO_5046207255" evidence="1">
    <location>
        <begin position="22"/>
        <end position="138"/>
    </location>
</feature>
<keyword evidence="3" id="KW-1185">Reference proteome</keyword>
<feature type="signal peptide" evidence="1">
    <location>
        <begin position="1"/>
        <end position="21"/>
    </location>
</feature>
<sequence length="138" mass="14372">MKQILALLSLISLLAMTGSGAAAMSSDSVAQEMTSLSLDQPVAADDPAVARARAMLEQISKRSGDDATAIFAACRRYAGHLRDAAHIKASQLELLAALDTYGKTGQSINDTLQAYVAARKAAADKTHAAAMAALARQK</sequence>
<protein>
    <submittedName>
        <fullName evidence="2">Uncharacterized protein</fullName>
    </submittedName>
</protein>
<accession>A0ABX1TY57</accession>